<reference evidence="3 4" key="1">
    <citation type="submission" date="2018-11" db="EMBL/GenBank/DDBJ databases">
        <authorList>
            <person name="Li F."/>
        </authorList>
    </citation>
    <scope>NUCLEOTIDE SEQUENCE [LARGE SCALE GENOMIC DNA]</scope>
    <source>
        <strain evidence="3 4">KIS18-7</strain>
    </source>
</reference>
<evidence type="ECO:0000256" key="2">
    <source>
        <dbReference type="SAM" id="SignalP"/>
    </source>
</evidence>
<comment type="caution">
    <text evidence="3">The sequence shown here is derived from an EMBL/GenBank/DDBJ whole genome shotgun (WGS) entry which is preliminary data.</text>
</comment>
<gene>
    <name evidence="3" type="ORF">EFL95_07720</name>
</gene>
<dbReference type="Proteomes" id="UP000277094">
    <property type="component" value="Unassembled WGS sequence"/>
</dbReference>
<feature type="region of interest" description="Disordered" evidence="1">
    <location>
        <begin position="29"/>
        <end position="87"/>
    </location>
</feature>
<keyword evidence="4" id="KW-1185">Reference proteome</keyword>
<evidence type="ECO:0000313" key="3">
    <source>
        <dbReference type="EMBL" id="RNL78930.1"/>
    </source>
</evidence>
<sequence>MTRTRIATAVAALAVAGASITVIVPATFANGNAHGNGGADKPAQCVPGTCPGDPLPGTQDPESYDIGTPPTVDGDVDLGGGDAPVAQ</sequence>
<name>A0A3N0DTK3_9ACTN</name>
<organism evidence="3 4">
    <name type="scientific">Nocardioides marmorisolisilvae</name>
    <dbReference type="NCBI Taxonomy" id="1542737"/>
    <lineage>
        <taxon>Bacteria</taxon>
        <taxon>Bacillati</taxon>
        <taxon>Actinomycetota</taxon>
        <taxon>Actinomycetes</taxon>
        <taxon>Propionibacteriales</taxon>
        <taxon>Nocardioidaceae</taxon>
        <taxon>Nocardioides</taxon>
    </lineage>
</organism>
<evidence type="ECO:0000256" key="1">
    <source>
        <dbReference type="SAM" id="MobiDB-lite"/>
    </source>
</evidence>
<dbReference type="RefSeq" id="WP_123233432.1">
    <property type="nucleotide sequence ID" value="NZ_RJSG01000002.1"/>
</dbReference>
<feature type="compositionally biased region" description="Gly residues" evidence="1">
    <location>
        <begin position="77"/>
        <end position="87"/>
    </location>
</feature>
<accession>A0A3N0DTK3</accession>
<feature type="signal peptide" evidence="2">
    <location>
        <begin position="1"/>
        <end position="28"/>
    </location>
</feature>
<dbReference type="AlphaFoldDB" id="A0A3N0DTK3"/>
<feature type="chain" id="PRO_5018126834" evidence="2">
    <location>
        <begin position="29"/>
        <end position="87"/>
    </location>
</feature>
<keyword evidence="2" id="KW-0732">Signal</keyword>
<dbReference type="EMBL" id="RJSG01000002">
    <property type="protein sequence ID" value="RNL78930.1"/>
    <property type="molecule type" value="Genomic_DNA"/>
</dbReference>
<evidence type="ECO:0000313" key="4">
    <source>
        <dbReference type="Proteomes" id="UP000277094"/>
    </source>
</evidence>
<proteinExistence type="predicted"/>
<protein>
    <submittedName>
        <fullName evidence="3">Uncharacterized protein</fullName>
    </submittedName>
</protein>